<name>L7VYK2_9BACT</name>
<dbReference type="EMBL" id="JX649866">
    <property type="protein sequence ID" value="AGC71230.1"/>
    <property type="molecule type" value="Genomic_DNA"/>
</dbReference>
<sequence>MTVVRVVSILVVSALLSVVPPAPAKSDEMRRLLSAEQHHRYEQVIARRQVQASVRVRYWSEAERLRAVRQAKRRSGQPVGDADFIRQHPPQLPPIAMPADIAVSLRRPAVGPQSAVPSIADIMTAAREHHGFQPRLVSEADFKRRYAEAALAAGLEPLHVIRVFALETGGMGTFDMQSGINHQTGQGRPASTAIGYSQLLAANTIGELAKHGETFIRTLERSASQTPSLKRELAHRIQALRSMSDTARSVPNSWKNHVALAGTAPGLGIHALNLDGEIGPMLQIGKLRELLFTARRELGRDQITGAELEIMNLAGPRNGLDMIQEPGRRMPTANFFTSGGYARNPIVHAKSGSELLMTLGQRMDVYMSKSGTQEFIAAFESLTRIGTTRPNPARASLGMSR</sequence>
<reference evidence="1" key="1">
    <citation type="submission" date="2012-09" db="EMBL/GenBank/DDBJ databases">
        <title>Metagenomic Characterization of a Microbial Community in Wastewater Detects High Levels of Antibiotic Resistance.</title>
        <authorList>
            <person name="Abrams M."/>
            <person name="Caldwell A."/>
            <person name="Vandaei E."/>
            <person name="Lee W."/>
            <person name="Perrott J."/>
            <person name="Khan S.Y."/>
            <person name="Ta J."/>
            <person name="Romero D."/>
            <person name="Nguyen V."/>
            <person name="Pourmand N."/>
            <person name="Ouverney C.C."/>
        </authorList>
    </citation>
    <scope>NUCLEOTIDE SEQUENCE</scope>
</reference>
<evidence type="ECO:0000313" key="1">
    <source>
        <dbReference type="EMBL" id="AGC71230.1"/>
    </source>
</evidence>
<proteinExistence type="predicted"/>
<dbReference type="AlphaFoldDB" id="L7VYK2"/>
<protein>
    <submittedName>
        <fullName evidence="1">Uncharacterized protein</fullName>
    </submittedName>
</protein>
<accession>L7VYK2</accession>
<organism evidence="1">
    <name type="scientific">uncultured bacterium A1Q1_fos_75</name>
    <dbReference type="NCBI Taxonomy" id="1256589"/>
    <lineage>
        <taxon>Bacteria</taxon>
        <taxon>environmental samples</taxon>
    </lineage>
</organism>